<name>A0A318D711_9GAMM</name>
<comment type="caution">
    <text evidence="2">The sequence shown here is derived from an EMBL/GenBank/DDBJ whole genome shotgun (WGS) entry which is preliminary data.</text>
</comment>
<feature type="signal peptide" evidence="1">
    <location>
        <begin position="1"/>
        <end position="19"/>
    </location>
</feature>
<protein>
    <submittedName>
        <fullName evidence="2">Uncharacterized protein</fullName>
    </submittedName>
</protein>
<dbReference type="Proteomes" id="UP000247689">
    <property type="component" value="Unassembled WGS sequence"/>
</dbReference>
<evidence type="ECO:0000313" key="2">
    <source>
        <dbReference type="EMBL" id="PXF64603.1"/>
    </source>
</evidence>
<dbReference type="AlphaFoldDB" id="A0A318D711"/>
<keyword evidence="3" id="KW-1185">Reference proteome</keyword>
<evidence type="ECO:0000313" key="3">
    <source>
        <dbReference type="Proteomes" id="UP000247689"/>
    </source>
</evidence>
<reference evidence="2 3" key="1">
    <citation type="submission" date="2018-05" db="EMBL/GenBank/DDBJ databases">
        <title>Kangiella spongicola genome sequence.</title>
        <authorList>
            <person name="Maclea K.S."/>
            <person name="Goen A.E."/>
            <person name="Kelley C."/>
            <person name="Underriner A."/>
            <person name="Silverwood T."/>
            <person name="Trachtenberg A.M."/>
        </authorList>
    </citation>
    <scope>NUCLEOTIDE SEQUENCE [LARGE SCALE GENOMIC DNA]</scope>
    <source>
        <strain evidence="2 3">ATCC BAA-2076</strain>
    </source>
</reference>
<gene>
    <name evidence="2" type="ORF">DL796_05570</name>
</gene>
<feature type="chain" id="PRO_5016423420" evidence="1">
    <location>
        <begin position="20"/>
        <end position="133"/>
    </location>
</feature>
<dbReference type="RefSeq" id="WP_110200651.1">
    <property type="nucleotide sequence ID" value="NZ_QICH01000001.1"/>
</dbReference>
<dbReference type="EMBL" id="QICH01000001">
    <property type="protein sequence ID" value="PXF64603.1"/>
    <property type="molecule type" value="Genomic_DNA"/>
</dbReference>
<organism evidence="2 3">
    <name type="scientific">Kangiella spongicola</name>
    <dbReference type="NCBI Taxonomy" id="796379"/>
    <lineage>
        <taxon>Bacteria</taxon>
        <taxon>Pseudomonadati</taxon>
        <taxon>Pseudomonadota</taxon>
        <taxon>Gammaproteobacteria</taxon>
        <taxon>Kangiellales</taxon>
        <taxon>Kangiellaceae</taxon>
        <taxon>Kangiella</taxon>
    </lineage>
</organism>
<accession>A0A318D711</accession>
<sequence length="133" mass="14858">MKNMAILLLGISASISSIAKSDDNNQSNNDTNVNWDAVKDWTGDGTIDSRDVEYYYTNHSDQGTWPHKEATDGFTYFVLNPNYKPPSQDHDLAPYTFDTPKYIKLSGSINYFVQPNSDEFKSNCGVGELTIGC</sequence>
<keyword evidence="1" id="KW-0732">Signal</keyword>
<proteinExistence type="predicted"/>
<evidence type="ECO:0000256" key="1">
    <source>
        <dbReference type="SAM" id="SignalP"/>
    </source>
</evidence>